<organism evidence="1 2">
    <name type="scientific">Sphingomonas rhizophila</name>
    <dbReference type="NCBI Taxonomy" id="2071607"/>
    <lineage>
        <taxon>Bacteria</taxon>
        <taxon>Pseudomonadati</taxon>
        <taxon>Pseudomonadota</taxon>
        <taxon>Alphaproteobacteria</taxon>
        <taxon>Sphingomonadales</taxon>
        <taxon>Sphingomonadaceae</taxon>
        <taxon>Sphingomonas</taxon>
    </lineage>
</organism>
<evidence type="ECO:0000313" key="2">
    <source>
        <dbReference type="Proteomes" id="UP000515955"/>
    </source>
</evidence>
<reference evidence="1 2" key="1">
    <citation type="submission" date="2020-08" db="EMBL/GenBank/DDBJ databases">
        <title>Genome sequence of Sphingomonas rhizophila KACC 19189T.</title>
        <authorList>
            <person name="Hyun D.-W."/>
            <person name="Bae J.-W."/>
        </authorList>
    </citation>
    <scope>NUCLEOTIDE SEQUENCE [LARGE SCALE GENOMIC DNA]</scope>
    <source>
        <strain evidence="1 2">KACC 19189</strain>
    </source>
</reference>
<keyword evidence="2" id="KW-1185">Reference proteome</keyword>
<protein>
    <submittedName>
        <fullName evidence="1">Uncharacterized protein</fullName>
    </submittedName>
</protein>
<proteinExistence type="predicted"/>
<dbReference type="KEGG" id="srhi:H9L12_12465"/>
<accession>A0A7G9SAW8</accession>
<gene>
    <name evidence="1" type="ORF">H9L12_12465</name>
</gene>
<dbReference type="RefSeq" id="WP_187541992.1">
    <property type="nucleotide sequence ID" value="NZ_CP060717.1"/>
</dbReference>
<dbReference type="EMBL" id="CP060717">
    <property type="protein sequence ID" value="QNN64993.1"/>
    <property type="molecule type" value="Genomic_DNA"/>
</dbReference>
<evidence type="ECO:0000313" key="1">
    <source>
        <dbReference type="EMBL" id="QNN64993.1"/>
    </source>
</evidence>
<name>A0A7G9SAW8_9SPHN</name>
<dbReference type="Proteomes" id="UP000515955">
    <property type="component" value="Chromosome"/>
</dbReference>
<sequence length="64" mass="7589">MPTDPDPDSPPPPRTFTLNDPYALEALCHRERSMLPRLPRRRVRGSWMAWWWCRSIGDGAEWRP</sequence>
<dbReference type="AlphaFoldDB" id="A0A7G9SAW8"/>